<dbReference type="PANTHER" id="PTHR43221">
    <property type="entry name" value="PROTEASE HTPX"/>
    <property type="match status" value="1"/>
</dbReference>
<dbReference type="Gene3D" id="3.30.2010.10">
    <property type="entry name" value="Metalloproteases ('zincins'), catalytic domain"/>
    <property type="match status" value="1"/>
</dbReference>
<evidence type="ECO:0000256" key="3">
    <source>
        <dbReference type="ARBA" id="ARBA00022670"/>
    </source>
</evidence>
<comment type="caution">
    <text evidence="13">The sequence shown here is derived from an EMBL/GenBank/DDBJ whole genome shotgun (WGS) entry which is preliminary data.</text>
</comment>
<evidence type="ECO:0000256" key="2">
    <source>
        <dbReference type="ARBA" id="ARBA00022475"/>
    </source>
</evidence>
<evidence type="ECO:0000256" key="1">
    <source>
        <dbReference type="ARBA" id="ARBA00001947"/>
    </source>
</evidence>
<dbReference type="Proteomes" id="UP001595722">
    <property type="component" value="Unassembled WGS sequence"/>
</dbReference>
<evidence type="ECO:0000313" key="13">
    <source>
        <dbReference type="EMBL" id="MFC3681899.1"/>
    </source>
</evidence>
<evidence type="ECO:0000256" key="6">
    <source>
        <dbReference type="ARBA" id="ARBA00022801"/>
    </source>
</evidence>
<dbReference type="InterPro" id="IPR001915">
    <property type="entry name" value="Peptidase_M48"/>
</dbReference>
<keyword evidence="7" id="KW-0862">Zinc</keyword>
<keyword evidence="9" id="KW-0482">Metalloprotease</keyword>
<gene>
    <name evidence="13" type="ORF">ACFOMG_17490</name>
</gene>
<evidence type="ECO:0000256" key="7">
    <source>
        <dbReference type="ARBA" id="ARBA00022833"/>
    </source>
</evidence>
<dbReference type="InterPro" id="IPR050083">
    <property type="entry name" value="HtpX_protease"/>
</dbReference>
<dbReference type="PANTHER" id="PTHR43221:SF2">
    <property type="entry name" value="PROTEASE HTPX HOMOLOG"/>
    <property type="match status" value="1"/>
</dbReference>
<name>A0ABV7VWJ5_9GAMM</name>
<keyword evidence="5" id="KW-0479">Metal-binding</keyword>
<evidence type="ECO:0000256" key="4">
    <source>
        <dbReference type="ARBA" id="ARBA00022692"/>
    </source>
</evidence>
<evidence type="ECO:0000313" key="14">
    <source>
        <dbReference type="Proteomes" id="UP001595722"/>
    </source>
</evidence>
<evidence type="ECO:0000256" key="8">
    <source>
        <dbReference type="ARBA" id="ARBA00022989"/>
    </source>
</evidence>
<feature type="domain" description="Peptidase M48" evidence="12">
    <location>
        <begin position="113"/>
        <end position="335"/>
    </location>
</feature>
<dbReference type="Pfam" id="PF01435">
    <property type="entry name" value="Peptidase_M48"/>
    <property type="match status" value="1"/>
</dbReference>
<dbReference type="CDD" id="cd07340">
    <property type="entry name" value="M48B_Htpx_like"/>
    <property type="match status" value="1"/>
</dbReference>
<reference evidence="14" key="1">
    <citation type="journal article" date="2019" name="Int. J. Syst. Evol. Microbiol.">
        <title>The Global Catalogue of Microorganisms (GCM) 10K type strain sequencing project: providing services to taxonomists for standard genome sequencing and annotation.</title>
        <authorList>
            <consortium name="The Broad Institute Genomics Platform"/>
            <consortium name="The Broad Institute Genome Sequencing Center for Infectious Disease"/>
            <person name="Wu L."/>
            <person name="Ma J."/>
        </authorList>
    </citation>
    <scope>NUCLEOTIDE SEQUENCE [LARGE SCALE GENOMIC DNA]</scope>
    <source>
        <strain evidence="14">KCTC 42424</strain>
    </source>
</reference>
<keyword evidence="8 11" id="KW-1133">Transmembrane helix</keyword>
<comment type="cofactor">
    <cofactor evidence="1">
        <name>Zn(2+)</name>
        <dbReference type="ChEBI" id="CHEBI:29105"/>
    </cofactor>
</comment>
<evidence type="ECO:0000256" key="10">
    <source>
        <dbReference type="ARBA" id="ARBA00023136"/>
    </source>
</evidence>
<dbReference type="EMBL" id="JBHRYB010000025">
    <property type="protein sequence ID" value="MFC3681899.1"/>
    <property type="molecule type" value="Genomic_DNA"/>
</dbReference>
<keyword evidence="6" id="KW-0378">Hydrolase</keyword>
<sequence>MDFFSHQDQARKRTGQLVILFVLAVLTLIFLLNILVAGFFWFDRYGSFNPADLGYIIRSIPAEQALLVSLGVLVVVGGASLVKWSMLSGGGKTVAESLGGQQLTPETNDFYEKRVLNIVEEMALAAGMPVPPVYLLEDTSINAFAAGYQPSDAVIGVTRGCMEQLSRDQLQGVIAHEFSHILNGDMRLNIRLMAILFGILFIGLLGRILLEAALNSGRRRSSSSSSDNKNNPAPLVAVGLGLLVIGYGGVFFGNLIKAAVSRQREFLADASAVQFTRNPDSIAGALKVIGHGAGSEISSPERNETAHLFFGQALPFKFGWFKTHPPLEERIKRVDRNWDGQFIAPQKRTDAEAEAPDIAATSAPASRVAELATAVSMTTGMAASLSSSTLADIDMIVDQLSELAHETYSARALIFVLLLAPKSSMTHLHQMDLIRASQGNDLYNLVSRLITLAERLPAKERLPLVEKSFPALKQLSENQYQDFRNTIGQLAKADGDIDIFEWCLYRLVVRYLEPTFSEVKPVKAKYKKPEQLSDDIAVVLSYLAHYGHDNQEAAEQSFNAGVTAADFDGNSIQLQTLDIGTLKPLNQALTKITEAYPHVKGRIIKAMAACVKADGQLRVVELDLVRTMAAILESPVPGLFDEE</sequence>
<evidence type="ECO:0000259" key="12">
    <source>
        <dbReference type="Pfam" id="PF01435"/>
    </source>
</evidence>
<proteinExistence type="predicted"/>
<feature type="transmembrane region" description="Helical" evidence="11">
    <location>
        <begin position="17"/>
        <end position="42"/>
    </location>
</feature>
<keyword evidence="4 11" id="KW-0812">Transmembrane</keyword>
<evidence type="ECO:0000256" key="11">
    <source>
        <dbReference type="SAM" id="Phobius"/>
    </source>
</evidence>
<feature type="transmembrane region" description="Helical" evidence="11">
    <location>
        <begin position="62"/>
        <end position="82"/>
    </location>
</feature>
<keyword evidence="3" id="KW-0645">Protease</keyword>
<feature type="transmembrane region" description="Helical" evidence="11">
    <location>
        <begin position="234"/>
        <end position="256"/>
    </location>
</feature>
<keyword evidence="14" id="KW-1185">Reference proteome</keyword>
<dbReference type="RefSeq" id="WP_376868574.1">
    <property type="nucleotide sequence ID" value="NZ_JBHRYB010000025.1"/>
</dbReference>
<evidence type="ECO:0000256" key="9">
    <source>
        <dbReference type="ARBA" id="ARBA00023049"/>
    </source>
</evidence>
<keyword evidence="2" id="KW-1003">Cell membrane</keyword>
<keyword evidence="10 11" id="KW-0472">Membrane</keyword>
<evidence type="ECO:0000256" key="5">
    <source>
        <dbReference type="ARBA" id="ARBA00022723"/>
    </source>
</evidence>
<protein>
    <submittedName>
        <fullName evidence="13">M48 family metallopeptidase</fullName>
    </submittedName>
</protein>
<feature type="transmembrane region" description="Helical" evidence="11">
    <location>
        <begin position="192"/>
        <end position="214"/>
    </location>
</feature>
<accession>A0ABV7VWJ5</accession>
<organism evidence="13 14">
    <name type="scientific">Bacterioplanoides pacificum</name>
    <dbReference type="NCBI Taxonomy" id="1171596"/>
    <lineage>
        <taxon>Bacteria</taxon>
        <taxon>Pseudomonadati</taxon>
        <taxon>Pseudomonadota</taxon>
        <taxon>Gammaproteobacteria</taxon>
        <taxon>Oceanospirillales</taxon>
        <taxon>Oceanospirillaceae</taxon>
        <taxon>Bacterioplanoides</taxon>
    </lineage>
</organism>